<name>B3FJB7_BP201</name>
<dbReference type="Proteomes" id="UP000002421">
    <property type="component" value="Segment"/>
</dbReference>
<gene>
    <name evidence="2" type="ORF">201phi2-1p255</name>
</gene>
<accession>B3FJB7</accession>
<dbReference type="RefSeq" id="YP_001956978.1">
    <property type="nucleotide sequence ID" value="NC_010821.1"/>
</dbReference>
<evidence type="ECO:0000313" key="3">
    <source>
        <dbReference type="Proteomes" id="UP000002421"/>
    </source>
</evidence>
<evidence type="ECO:0000313" key="2">
    <source>
        <dbReference type="EMBL" id="ABY63083.1"/>
    </source>
</evidence>
<sequence length="175" mass="19452">MEPINNLFVDPEQPDVDYAELDFDDQLKHTQRLKGRLLHKLTAGPEGLPTDKDGVELLLKVADSMDKVTIAKRRLVVDEKKGDDALSILNAIAQSVQQSGGAHPFLKREPSEPTQSQDLGELPEAFEKGHAKGEGDQGVIIEASDKFISRMDVVNKEQLEQRSREMGLLDDLPQK</sequence>
<proteinExistence type="predicted"/>
<feature type="region of interest" description="Disordered" evidence="1">
    <location>
        <begin position="99"/>
        <end position="120"/>
    </location>
</feature>
<evidence type="ECO:0000256" key="1">
    <source>
        <dbReference type="SAM" id="MobiDB-lite"/>
    </source>
</evidence>
<dbReference type="KEGG" id="vg:6372434"/>
<keyword evidence="3" id="KW-1185">Reference proteome</keyword>
<reference evidence="2 3" key="1">
    <citation type="journal article" date="2008" name="Virology">
        <title>Characterization of Pseudomonas chlororaphis myovirus 201varphi2-1 via genomic sequencing, mass spectrometry, and electron microscopy.</title>
        <authorList>
            <person name="Thomas J.A."/>
            <person name="Rolando M.R."/>
            <person name="Carroll C.A."/>
            <person name="Shen P.S."/>
            <person name="Belnap D.M."/>
            <person name="Weintraub S.T."/>
            <person name="Serwer P."/>
            <person name="Hardies S.C."/>
        </authorList>
    </citation>
    <scope>NUCLEOTIDE SEQUENCE</scope>
</reference>
<dbReference type="EMBL" id="EU197055">
    <property type="protein sequence ID" value="ABY63083.1"/>
    <property type="molecule type" value="Genomic_DNA"/>
</dbReference>
<organism evidence="2 3">
    <name type="scientific">Pseudomonas phage 201phi2-1</name>
    <name type="common">Pseudomonas chlororaphis phage 201phi2-1</name>
    <dbReference type="NCBI Taxonomy" id="198110"/>
    <lineage>
        <taxon>Viruses</taxon>
        <taxon>Duplodnaviria</taxon>
        <taxon>Heunggongvirae</taxon>
        <taxon>Uroviricota</taxon>
        <taxon>Caudoviricetes</taxon>
        <taxon>Chimalliviridae</taxon>
        <taxon>Serwervirus</taxon>
        <taxon>Serwervirus 201phi21</taxon>
    </lineage>
</organism>
<protein>
    <submittedName>
        <fullName evidence="2">Uncharacterized protein</fullName>
    </submittedName>
</protein>
<organismHost>
    <name type="scientific">Pseudomonas chlororaphis</name>
    <dbReference type="NCBI Taxonomy" id="587753"/>
</organismHost>